<evidence type="ECO:0000256" key="1">
    <source>
        <dbReference type="SAM" id="MobiDB-lite"/>
    </source>
</evidence>
<keyword evidence="3" id="KW-1185">Reference proteome</keyword>
<gene>
    <name evidence="2" type="ORF">JOD64_003416</name>
</gene>
<comment type="caution">
    <text evidence="2">The sequence shown here is derived from an EMBL/GenBank/DDBJ whole genome shotgun (WGS) entry which is preliminary data.</text>
</comment>
<proteinExistence type="predicted"/>
<feature type="region of interest" description="Disordered" evidence="1">
    <location>
        <begin position="63"/>
        <end position="125"/>
    </location>
</feature>
<dbReference type="RefSeq" id="WP_204943117.1">
    <property type="nucleotide sequence ID" value="NZ_JAFBBP010000001.1"/>
</dbReference>
<evidence type="ECO:0000313" key="2">
    <source>
        <dbReference type="EMBL" id="MBM7492194.1"/>
    </source>
</evidence>
<dbReference type="EMBL" id="JAFBBP010000001">
    <property type="protein sequence ID" value="MBM7492194.1"/>
    <property type="molecule type" value="Genomic_DNA"/>
</dbReference>
<reference evidence="2 3" key="1">
    <citation type="submission" date="2021-01" db="EMBL/GenBank/DDBJ databases">
        <title>Sequencing the genomes of 1000 actinobacteria strains.</title>
        <authorList>
            <person name="Klenk H.-P."/>
        </authorList>
    </citation>
    <scope>NUCLEOTIDE SEQUENCE [LARGE SCALE GENOMIC DNA]</scope>
    <source>
        <strain evidence="2 3">DSM 100204</strain>
    </source>
</reference>
<evidence type="ECO:0000313" key="3">
    <source>
        <dbReference type="Proteomes" id="UP000764837"/>
    </source>
</evidence>
<feature type="compositionally biased region" description="Low complexity" evidence="1">
    <location>
        <begin position="112"/>
        <end position="125"/>
    </location>
</feature>
<name>A0ABS2LVI2_9ACTN</name>
<dbReference type="Proteomes" id="UP000764837">
    <property type="component" value="Unassembled WGS sequence"/>
</dbReference>
<sequence length="125" mass="12389">MSSAAPARPARWAVLRSLRELTRLAITALVLAVGLGGALAATAPPAPTQLRPSAVSSRVATVGPDATVRPDAAPDTERAGQPVAARSAGRVDTAGVTGPIAEGPGHAAAIDPGRGVPARRGPPTR</sequence>
<accession>A0ABS2LVI2</accession>
<protein>
    <submittedName>
        <fullName evidence="2">Uncharacterized protein</fullName>
    </submittedName>
</protein>
<organism evidence="2 3">
    <name type="scientific">Micromonospora luteifusca</name>
    <dbReference type="NCBI Taxonomy" id="709860"/>
    <lineage>
        <taxon>Bacteria</taxon>
        <taxon>Bacillati</taxon>
        <taxon>Actinomycetota</taxon>
        <taxon>Actinomycetes</taxon>
        <taxon>Micromonosporales</taxon>
        <taxon>Micromonosporaceae</taxon>
        <taxon>Micromonospora</taxon>
    </lineage>
</organism>